<dbReference type="CDD" id="cd11731">
    <property type="entry name" value="Lin1944_like_SDR_c"/>
    <property type="match status" value="1"/>
</dbReference>
<dbReference type="Proteomes" id="UP000587586">
    <property type="component" value="Unassembled WGS sequence"/>
</dbReference>
<protein>
    <submittedName>
        <fullName evidence="3">Short chain dehydrogenase</fullName>
    </submittedName>
</protein>
<gene>
    <name evidence="3" type="ORF">GMLC_27080</name>
</gene>
<evidence type="ECO:0000256" key="1">
    <source>
        <dbReference type="ARBA" id="ARBA00006484"/>
    </source>
</evidence>
<evidence type="ECO:0000256" key="2">
    <source>
        <dbReference type="ARBA" id="ARBA00023002"/>
    </source>
</evidence>
<dbReference type="PANTHER" id="PTHR43477">
    <property type="entry name" value="DIHYDROANTICAPSIN 7-DEHYDROGENASE"/>
    <property type="match status" value="1"/>
</dbReference>
<reference evidence="4" key="1">
    <citation type="submission" date="2020-06" db="EMBL/GenBank/DDBJ databases">
        <title>Draft genomic sequecing of Geomonas sp. Red745.</title>
        <authorList>
            <person name="Itoh H."/>
            <person name="Xu Z.X."/>
            <person name="Ushijima N."/>
            <person name="Masuda Y."/>
            <person name="Shiratori Y."/>
            <person name="Senoo K."/>
        </authorList>
    </citation>
    <scope>NUCLEOTIDE SEQUENCE [LARGE SCALE GENOMIC DNA]</scope>
    <source>
        <strain evidence="4">Red745</strain>
    </source>
</reference>
<dbReference type="InterPro" id="IPR002347">
    <property type="entry name" value="SDR_fam"/>
</dbReference>
<dbReference type="InterPro" id="IPR036291">
    <property type="entry name" value="NAD(P)-bd_dom_sf"/>
</dbReference>
<proteinExistence type="inferred from homology"/>
<dbReference type="SUPFAM" id="SSF51735">
    <property type="entry name" value="NAD(P)-binding Rossmann-fold domains"/>
    <property type="match status" value="1"/>
</dbReference>
<dbReference type="PANTHER" id="PTHR43477:SF1">
    <property type="entry name" value="DIHYDROANTICAPSIN 7-DEHYDROGENASE"/>
    <property type="match status" value="1"/>
</dbReference>
<accession>A0A6V8NDC2</accession>
<dbReference type="EMBL" id="BLXZ01000005">
    <property type="protein sequence ID" value="GFO69129.1"/>
    <property type="molecule type" value="Genomic_DNA"/>
</dbReference>
<dbReference type="Gene3D" id="3.40.50.720">
    <property type="entry name" value="NAD(P)-binding Rossmann-like Domain"/>
    <property type="match status" value="1"/>
</dbReference>
<dbReference type="NCBIfam" id="NF005754">
    <property type="entry name" value="PRK07578.1"/>
    <property type="match status" value="1"/>
</dbReference>
<dbReference type="Pfam" id="PF13561">
    <property type="entry name" value="adh_short_C2"/>
    <property type="match status" value="1"/>
</dbReference>
<comment type="caution">
    <text evidence="3">The sequence shown here is derived from an EMBL/GenBank/DDBJ whole genome shotgun (WGS) entry which is preliminary data.</text>
</comment>
<dbReference type="RefSeq" id="WP_183361708.1">
    <property type="nucleotide sequence ID" value="NZ_BLXZ01000005.1"/>
</dbReference>
<organism evidence="3 4">
    <name type="scientific">Geomonas limicola</name>
    <dbReference type="NCBI Taxonomy" id="2740186"/>
    <lineage>
        <taxon>Bacteria</taxon>
        <taxon>Pseudomonadati</taxon>
        <taxon>Thermodesulfobacteriota</taxon>
        <taxon>Desulfuromonadia</taxon>
        <taxon>Geobacterales</taxon>
        <taxon>Geobacteraceae</taxon>
        <taxon>Geomonas</taxon>
    </lineage>
</organism>
<dbReference type="GO" id="GO:0016491">
    <property type="term" value="F:oxidoreductase activity"/>
    <property type="evidence" value="ECO:0007669"/>
    <property type="project" value="UniProtKB-KW"/>
</dbReference>
<keyword evidence="2" id="KW-0560">Oxidoreductase</keyword>
<dbReference type="AlphaFoldDB" id="A0A6V8NDC2"/>
<dbReference type="InterPro" id="IPR051122">
    <property type="entry name" value="SDR_DHRS6-like"/>
</dbReference>
<name>A0A6V8NDC2_9BACT</name>
<sequence length="200" mass="21147">MRVIVVGATGTIGKAVVKLLSAEHEVVKVASKSGDFRADITNRESLQNLFKEVGPFEALICAAGVARFAPLNELSDADFQLGLDSKLMGQVNLVRVALNHIKDQGSITLTSGILSQQPMPGSSSISMINAGIEGFVRAAALEMPRGIRINVVSPPWVKETLLALGMDTAIGMPSERVAEAYRSSISGARSGIVINARDFA</sequence>
<comment type="similarity">
    <text evidence="1">Belongs to the short-chain dehydrogenases/reductases (SDR) family.</text>
</comment>
<dbReference type="PRINTS" id="PR00081">
    <property type="entry name" value="GDHRDH"/>
</dbReference>
<evidence type="ECO:0000313" key="3">
    <source>
        <dbReference type="EMBL" id="GFO69129.1"/>
    </source>
</evidence>
<keyword evidence="4" id="KW-1185">Reference proteome</keyword>
<evidence type="ECO:0000313" key="4">
    <source>
        <dbReference type="Proteomes" id="UP000587586"/>
    </source>
</evidence>